<keyword evidence="2" id="KW-0812">Transmembrane</keyword>
<evidence type="ECO:0000256" key="1">
    <source>
        <dbReference type="ARBA" id="ARBA00022801"/>
    </source>
</evidence>
<organism evidence="4 5">
    <name type="scientific">Paenibacillus campinasensis</name>
    <dbReference type="NCBI Taxonomy" id="66347"/>
    <lineage>
        <taxon>Bacteria</taxon>
        <taxon>Bacillati</taxon>
        <taxon>Bacillota</taxon>
        <taxon>Bacilli</taxon>
        <taxon>Bacillales</taxon>
        <taxon>Paenibacillaceae</taxon>
        <taxon>Paenibacillus</taxon>
    </lineage>
</organism>
<dbReference type="EMBL" id="NPBY01000054">
    <property type="protein sequence ID" value="PAD74535.1"/>
    <property type="molecule type" value="Genomic_DNA"/>
</dbReference>
<evidence type="ECO:0000256" key="2">
    <source>
        <dbReference type="SAM" id="Phobius"/>
    </source>
</evidence>
<dbReference type="Proteomes" id="UP000215596">
    <property type="component" value="Unassembled WGS sequence"/>
</dbReference>
<dbReference type="Gene3D" id="3.40.50.1820">
    <property type="entry name" value="alpha/beta hydrolase"/>
    <property type="match status" value="1"/>
</dbReference>
<dbReference type="SUPFAM" id="SSF53474">
    <property type="entry name" value="alpha/beta-Hydrolases"/>
    <property type="match status" value="1"/>
</dbReference>
<dbReference type="InterPro" id="IPR013094">
    <property type="entry name" value="AB_hydrolase_3"/>
</dbReference>
<evidence type="ECO:0000313" key="5">
    <source>
        <dbReference type="Proteomes" id="UP000215596"/>
    </source>
</evidence>
<dbReference type="InterPro" id="IPR050300">
    <property type="entry name" value="GDXG_lipolytic_enzyme"/>
</dbReference>
<keyword evidence="1" id="KW-0378">Hydrolase</keyword>
<feature type="domain" description="Alpha/beta hydrolase fold-3" evidence="3">
    <location>
        <begin position="132"/>
        <end position="330"/>
    </location>
</feature>
<dbReference type="PANTHER" id="PTHR48081:SF8">
    <property type="entry name" value="ALPHA_BETA HYDROLASE FOLD-3 DOMAIN-CONTAINING PROTEIN-RELATED"/>
    <property type="match status" value="1"/>
</dbReference>
<evidence type="ECO:0000313" key="4">
    <source>
        <dbReference type="EMBL" id="PAD74535.1"/>
    </source>
</evidence>
<dbReference type="PANTHER" id="PTHR48081">
    <property type="entry name" value="AB HYDROLASE SUPERFAMILY PROTEIN C4A8.06C"/>
    <property type="match status" value="1"/>
</dbReference>
<dbReference type="Pfam" id="PF07859">
    <property type="entry name" value="Abhydrolase_3"/>
    <property type="match status" value="1"/>
</dbReference>
<sequence>MKRELMNCKLSISVIVNSQNKRGYYMSENNGIPEHTSEKKSFFKRYRVAILIAFIAIAGIGALAYYWLNTAGGTKVSKLGVMKIRENAITIRKEANEKDTLGKRIVIERDGKDPVEAIWYEPEGRTEDLPVFVYAHGGAWISFDAIDGDEFNKKIADSANCVVVNLNYRLLQTEPFPYQQEEMADTVKWLQENAESLKVQPDNIVISGGSAGGHITAGAALLLSRENIKVAAQLLEMPFLDFTAPKEDDLGIFSGFIGQLHDTFFPDVPTDDPIVSPPYASAEELKKLPPAYFILGKQDPLHLQGERYAKILEKEGIYTNIKYFDTNHGYTVEKKDENGETVSVADIENNEAGEKYKIELLQSIFNK</sequence>
<evidence type="ECO:0000259" key="3">
    <source>
        <dbReference type="Pfam" id="PF07859"/>
    </source>
</evidence>
<dbReference type="InterPro" id="IPR029058">
    <property type="entry name" value="AB_hydrolase_fold"/>
</dbReference>
<keyword evidence="2" id="KW-1133">Transmembrane helix</keyword>
<accession>A0A268EN49</accession>
<dbReference type="AlphaFoldDB" id="A0A268EN49"/>
<protein>
    <recommendedName>
        <fullName evidence="3">Alpha/beta hydrolase fold-3 domain-containing protein</fullName>
    </recommendedName>
</protein>
<comment type="caution">
    <text evidence="4">The sequence shown here is derived from an EMBL/GenBank/DDBJ whole genome shotgun (WGS) entry which is preliminary data.</text>
</comment>
<name>A0A268EN49_9BACL</name>
<reference evidence="4 5" key="1">
    <citation type="submission" date="2017-07" db="EMBL/GenBank/DDBJ databases">
        <title>Isolation and whole genome analysis of endospore-forming bacteria from heroin.</title>
        <authorList>
            <person name="Kalinowski J."/>
            <person name="Ahrens B."/>
            <person name="Al-Dilaimi A."/>
            <person name="Winkler A."/>
            <person name="Wibberg D."/>
            <person name="Schleenbecker U."/>
            <person name="Ruckert C."/>
            <person name="Wolfel R."/>
            <person name="Grass G."/>
        </authorList>
    </citation>
    <scope>NUCLEOTIDE SEQUENCE [LARGE SCALE GENOMIC DNA]</scope>
    <source>
        <strain evidence="4 5">7537-G1</strain>
    </source>
</reference>
<dbReference type="GO" id="GO:0016787">
    <property type="term" value="F:hydrolase activity"/>
    <property type="evidence" value="ECO:0007669"/>
    <property type="project" value="UniProtKB-KW"/>
</dbReference>
<proteinExistence type="predicted"/>
<keyword evidence="2" id="KW-0472">Membrane</keyword>
<feature type="transmembrane region" description="Helical" evidence="2">
    <location>
        <begin position="48"/>
        <end position="68"/>
    </location>
</feature>
<gene>
    <name evidence="4" type="ORF">CHH67_17430</name>
</gene>